<organism evidence="2 3">
    <name type="scientific">Buchananella hordeovulneris</name>
    <dbReference type="NCBI Taxonomy" id="52770"/>
    <lineage>
        <taxon>Bacteria</taxon>
        <taxon>Bacillati</taxon>
        <taxon>Actinomycetota</taxon>
        <taxon>Actinomycetes</taxon>
        <taxon>Actinomycetales</taxon>
        <taxon>Actinomycetaceae</taxon>
        <taxon>Buchananella</taxon>
    </lineage>
</organism>
<dbReference type="Pfam" id="PF07332">
    <property type="entry name" value="Phage_holin_3_6"/>
    <property type="match status" value="1"/>
</dbReference>
<evidence type="ECO:0000256" key="1">
    <source>
        <dbReference type="SAM" id="Phobius"/>
    </source>
</evidence>
<dbReference type="EMBL" id="MQVS01000001">
    <property type="protein sequence ID" value="OKL52581.1"/>
    <property type="molecule type" value="Genomic_DNA"/>
</dbReference>
<reference evidence="3" key="1">
    <citation type="submission" date="2016-12" db="EMBL/GenBank/DDBJ databases">
        <authorList>
            <person name="Meng X."/>
        </authorList>
    </citation>
    <scope>NUCLEOTIDE SEQUENCE [LARGE SCALE GENOMIC DNA]</scope>
    <source>
        <strain evidence="3">DSM 20732</strain>
    </source>
</reference>
<protein>
    <submittedName>
        <fullName evidence="2">Uncharacterized protein</fullName>
    </submittedName>
</protein>
<dbReference type="InterPro" id="IPR009937">
    <property type="entry name" value="Phage_holin_3_6"/>
</dbReference>
<proteinExistence type="predicted"/>
<dbReference type="STRING" id="52770.BSZ40_00170"/>
<dbReference type="RefSeq" id="WP_073822087.1">
    <property type="nucleotide sequence ID" value="NZ_JAUNKL010000017.1"/>
</dbReference>
<accession>A0A1Q5PY94</accession>
<keyword evidence="1" id="KW-1133">Transmembrane helix</keyword>
<name>A0A1Q5PY94_9ACTO</name>
<keyword evidence="3" id="KW-1185">Reference proteome</keyword>
<dbReference type="AlphaFoldDB" id="A0A1Q5PY94"/>
<dbReference type="OrthoDB" id="3260065at2"/>
<sequence length="133" mass="14145">MPEHTPTDPQRSIGELIGRISHNVSALVRGEIDLLKTKATTSAKRYGTAAAFFAVAGVLALFGLPFILWTLVYVLALFLPLWAATLIVGGVVFLLAGLMVLLGLRKLKSAGEVQLNGESIGMSVDAVKEGLNR</sequence>
<gene>
    <name evidence="2" type="ORF">BSZ40_00170</name>
</gene>
<keyword evidence="1" id="KW-0472">Membrane</keyword>
<evidence type="ECO:0000313" key="2">
    <source>
        <dbReference type="EMBL" id="OKL52581.1"/>
    </source>
</evidence>
<keyword evidence="1" id="KW-0812">Transmembrane</keyword>
<evidence type="ECO:0000313" key="3">
    <source>
        <dbReference type="Proteomes" id="UP000185612"/>
    </source>
</evidence>
<comment type="caution">
    <text evidence="2">The sequence shown here is derived from an EMBL/GenBank/DDBJ whole genome shotgun (WGS) entry which is preliminary data.</text>
</comment>
<feature type="transmembrane region" description="Helical" evidence="1">
    <location>
        <begin position="46"/>
        <end position="75"/>
    </location>
</feature>
<dbReference type="Proteomes" id="UP000185612">
    <property type="component" value="Unassembled WGS sequence"/>
</dbReference>
<feature type="transmembrane region" description="Helical" evidence="1">
    <location>
        <begin position="81"/>
        <end position="104"/>
    </location>
</feature>